<reference evidence="1 2" key="1">
    <citation type="journal article" date="2006" name="Science">
        <title>The genome of black cottonwood, Populus trichocarpa (Torr. &amp; Gray).</title>
        <authorList>
            <person name="Tuskan G.A."/>
            <person name="Difazio S."/>
            <person name="Jansson S."/>
            <person name="Bohlmann J."/>
            <person name="Grigoriev I."/>
            <person name="Hellsten U."/>
            <person name="Putnam N."/>
            <person name="Ralph S."/>
            <person name="Rombauts S."/>
            <person name="Salamov A."/>
            <person name="Schein J."/>
            <person name="Sterck L."/>
            <person name="Aerts A."/>
            <person name="Bhalerao R.R."/>
            <person name="Bhalerao R.P."/>
            <person name="Blaudez D."/>
            <person name="Boerjan W."/>
            <person name="Brun A."/>
            <person name="Brunner A."/>
            <person name="Busov V."/>
            <person name="Campbell M."/>
            <person name="Carlson J."/>
            <person name="Chalot M."/>
            <person name="Chapman J."/>
            <person name="Chen G.L."/>
            <person name="Cooper D."/>
            <person name="Coutinho P.M."/>
            <person name="Couturier J."/>
            <person name="Covert S."/>
            <person name="Cronk Q."/>
            <person name="Cunningham R."/>
            <person name="Davis J."/>
            <person name="Degroeve S."/>
            <person name="Dejardin A."/>
            <person name="Depamphilis C."/>
            <person name="Detter J."/>
            <person name="Dirks B."/>
            <person name="Dubchak I."/>
            <person name="Duplessis S."/>
            <person name="Ehlting J."/>
            <person name="Ellis B."/>
            <person name="Gendler K."/>
            <person name="Goodstein D."/>
            <person name="Gribskov M."/>
            <person name="Grimwood J."/>
            <person name="Groover A."/>
            <person name="Gunter L."/>
            <person name="Hamberger B."/>
            <person name="Heinze B."/>
            <person name="Helariutta Y."/>
            <person name="Henrissat B."/>
            <person name="Holligan D."/>
            <person name="Holt R."/>
            <person name="Huang W."/>
            <person name="Islam-Faridi N."/>
            <person name="Jones S."/>
            <person name="Jones-Rhoades M."/>
            <person name="Jorgensen R."/>
            <person name="Joshi C."/>
            <person name="Kangasjarvi J."/>
            <person name="Karlsson J."/>
            <person name="Kelleher C."/>
            <person name="Kirkpatrick R."/>
            <person name="Kirst M."/>
            <person name="Kohler A."/>
            <person name="Kalluri U."/>
            <person name="Larimer F."/>
            <person name="Leebens-Mack J."/>
            <person name="Leple J.C."/>
            <person name="Locascio P."/>
            <person name="Lou Y."/>
            <person name="Lucas S."/>
            <person name="Martin F."/>
            <person name="Montanini B."/>
            <person name="Napoli C."/>
            <person name="Nelson D.R."/>
            <person name="Nelson C."/>
            <person name="Nieminen K."/>
            <person name="Nilsson O."/>
            <person name="Pereda V."/>
            <person name="Peter G."/>
            <person name="Philippe R."/>
            <person name="Pilate G."/>
            <person name="Poliakov A."/>
            <person name="Razumovskaya J."/>
            <person name="Richardson P."/>
            <person name="Rinaldi C."/>
            <person name="Ritland K."/>
            <person name="Rouze P."/>
            <person name="Ryaboy D."/>
            <person name="Schmutz J."/>
            <person name="Schrader J."/>
            <person name="Segerman B."/>
            <person name="Shin H."/>
            <person name="Siddiqui A."/>
            <person name="Sterky F."/>
            <person name="Terry A."/>
            <person name="Tsai C.J."/>
            <person name="Uberbacher E."/>
            <person name="Unneberg P."/>
            <person name="Vahala J."/>
            <person name="Wall K."/>
            <person name="Wessler S."/>
            <person name="Yang G."/>
            <person name="Yin T."/>
            <person name="Douglas C."/>
            <person name="Marra M."/>
            <person name="Sandberg G."/>
            <person name="Van de Peer Y."/>
            <person name="Rokhsar D."/>
        </authorList>
    </citation>
    <scope>NUCLEOTIDE SEQUENCE [LARGE SCALE GENOMIC DNA]</scope>
    <source>
        <strain evidence="2">cv. Nisqually</strain>
    </source>
</reference>
<proteinExistence type="predicted"/>
<dbReference type="Proteomes" id="UP000006729">
    <property type="component" value="Chromosome 7"/>
</dbReference>
<gene>
    <name evidence="1" type="ORF">POPTR_007G061540v4</name>
</gene>
<dbReference type="EMBL" id="CM009296">
    <property type="protein sequence ID" value="KAI9391206.1"/>
    <property type="molecule type" value="Genomic_DNA"/>
</dbReference>
<evidence type="ECO:0000313" key="2">
    <source>
        <dbReference type="Proteomes" id="UP000006729"/>
    </source>
</evidence>
<sequence length="86" mass="10227">MELKERLLKMISKRNRIPLHVLFRCCTVTTQRKCFRCVCSEEAYHDRTTEVYPFTVPPLVFSSLKLLNQVVLHWKLSLVYKDDHSS</sequence>
<protein>
    <submittedName>
        <fullName evidence="1">Uncharacterized protein</fullName>
    </submittedName>
</protein>
<organism evidence="1 2">
    <name type="scientific">Populus trichocarpa</name>
    <name type="common">Western balsam poplar</name>
    <name type="synonym">Populus balsamifera subsp. trichocarpa</name>
    <dbReference type="NCBI Taxonomy" id="3694"/>
    <lineage>
        <taxon>Eukaryota</taxon>
        <taxon>Viridiplantae</taxon>
        <taxon>Streptophyta</taxon>
        <taxon>Embryophyta</taxon>
        <taxon>Tracheophyta</taxon>
        <taxon>Spermatophyta</taxon>
        <taxon>Magnoliopsida</taxon>
        <taxon>eudicotyledons</taxon>
        <taxon>Gunneridae</taxon>
        <taxon>Pentapetalae</taxon>
        <taxon>rosids</taxon>
        <taxon>fabids</taxon>
        <taxon>Malpighiales</taxon>
        <taxon>Salicaceae</taxon>
        <taxon>Saliceae</taxon>
        <taxon>Populus</taxon>
    </lineage>
</organism>
<accession>A0ACC0SPN0</accession>
<comment type="caution">
    <text evidence="1">The sequence shown here is derived from an EMBL/GenBank/DDBJ whole genome shotgun (WGS) entry which is preliminary data.</text>
</comment>
<evidence type="ECO:0000313" key="1">
    <source>
        <dbReference type="EMBL" id="KAI9391206.1"/>
    </source>
</evidence>
<name>A0ACC0SPN0_POPTR</name>
<keyword evidence="2" id="KW-1185">Reference proteome</keyword>